<proteinExistence type="predicted"/>
<accession>A0A194XH53</accession>
<gene>
    <name evidence="1" type="ORF">LY89DRAFT_476934</name>
</gene>
<dbReference type="EMBL" id="KQ947411">
    <property type="protein sequence ID" value="KUJ19102.1"/>
    <property type="molecule type" value="Genomic_DNA"/>
</dbReference>
<dbReference type="GeneID" id="28817541"/>
<dbReference type="KEGG" id="psco:LY89DRAFT_476934"/>
<sequence>MNRRIARRKVDMPTWFSRTLIGAKTPPRLRWCGRFLEVPVALVVALPATASSSPVGACSSNNQTLRIRGRGLKLVKHKATLSITTAETCSWRCRKSKGERKMNLFKFSLARWQVQLAGRASSAALAEIVGEESQCSVRQL</sequence>
<dbReference type="RefSeq" id="XP_018073457.1">
    <property type="nucleotide sequence ID" value="XM_018207815.1"/>
</dbReference>
<keyword evidence="2" id="KW-1185">Reference proteome</keyword>
<evidence type="ECO:0000313" key="2">
    <source>
        <dbReference type="Proteomes" id="UP000070700"/>
    </source>
</evidence>
<dbReference type="AlphaFoldDB" id="A0A194XH53"/>
<reference evidence="1 2" key="1">
    <citation type="submission" date="2015-10" db="EMBL/GenBank/DDBJ databases">
        <title>Full genome of DAOMC 229536 Phialocephala scopiformis, a fungal endophyte of spruce producing the potent anti-insectan compound rugulosin.</title>
        <authorList>
            <consortium name="DOE Joint Genome Institute"/>
            <person name="Walker A.K."/>
            <person name="Frasz S.L."/>
            <person name="Seifert K.A."/>
            <person name="Miller J.D."/>
            <person name="Mondo S.J."/>
            <person name="Labutti K."/>
            <person name="Lipzen A."/>
            <person name="Dockter R."/>
            <person name="Kennedy M."/>
            <person name="Grigoriev I.V."/>
            <person name="Spatafora J.W."/>
        </authorList>
    </citation>
    <scope>NUCLEOTIDE SEQUENCE [LARGE SCALE GENOMIC DNA]</scope>
    <source>
        <strain evidence="1 2">CBS 120377</strain>
    </source>
</reference>
<organism evidence="1 2">
    <name type="scientific">Mollisia scopiformis</name>
    <name type="common">Conifer needle endophyte fungus</name>
    <name type="synonym">Phialocephala scopiformis</name>
    <dbReference type="NCBI Taxonomy" id="149040"/>
    <lineage>
        <taxon>Eukaryota</taxon>
        <taxon>Fungi</taxon>
        <taxon>Dikarya</taxon>
        <taxon>Ascomycota</taxon>
        <taxon>Pezizomycotina</taxon>
        <taxon>Leotiomycetes</taxon>
        <taxon>Helotiales</taxon>
        <taxon>Mollisiaceae</taxon>
        <taxon>Mollisia</taxon>
    </lineage>
</organism>
<evidence type="ECO:0000313" key="1">
    <source>
        <dbReference type="EMBL" id="KUJ19102.1"/>
    </source>
</evidence>
<dbReference type="InParanoid" id="A0A194XH53"/>
<dbReference type="Proteomes" id="UP000070700">
    <property type="component" value="Unassembled WGS sequence"/>
</dbReference>
<name>A0A194XH53_MOLSC</name>
<protein>
    <submittedName>
        <fullName evidence="1">Uncharacterized protein</fullName>
    </submittedName>
</protein>